<sequence length="322" mass="35327">MQLPVHFGNPATLQRRNILAASSPLRGSHLSDSNAGVLAALGVIVAATDSSISTPPNVADPLFKTRTIPANAVSREDIAQIICGRVAALLIERFLPESICRSTMEIIGDPGFPMERYESARVNPPIARFGPVVNDYLDGQGLRSEYWEDVLHARRCWSTWMGDTDPLAYSIDHLSEAWGTPLRPARVSGRDLFLGAVREINNGALIHFDDVRREFGSELFDDGTPAVQLAFNAWTSVPTQGGTTRIWRHKWNPADVTSRNGYGYHPVVVDGEQTISLSAGLGDALLFDPRYFHAVDPGLNGRRVAITFFLGFTSRGELIAWS</sequence>
<proteinExistence type="predicted"/>
<keyword evidence="2" id="KW-1185">Reference proteome</keyword>
<accession>A0A543CIT8</accession>
<evidence type="ECO:0000313" key="1">
    <source>
        <dbReference type="EMBL" id="TQL97014.1"/>
    </source>
</evidence>
<comment type="caution">
    <text evidence="1">The sequence shown here is derived from an EMBL/GenBank/DDBJ whole genome shotgun (WGS) entry which is preliminary data.</text>
</comment>
<reference evidence="1 2" key="1">
    <citation type="submission" date="2019-06" db="EMBL/GenBank/DDBJ databases">
        <title>Sequencing the genomes of 1000 actinobacteria strains.</title>
        <authorList>
            <person name="Klenk H.-P."/>
        </authorList>
    </citation>
    <scope>NUCLEOTIDE SEQUENCE [LARGE SCALE GENOMIC DNA]</scope>
    <source>
        <strain evidence="1 2">DSM 102200</strain>
    </source>
</reference>
<gene>
    <name evidence="1" type="ORF">FB559_2584</name>
</gene>
<evidence type="ECO:0008006" key="3">
    <source>
        <dbReference type="Google" id="ProtNLM"/>
    </source>
</evidence>
<dbReference type="AlphaFoldDB" id="A0A543CIT8"/>
<dbReference type="EMBL" id="VFOZ01000001">
    <property type="protein sequence ID" value="TQL97014.1"/>
    <property type="molecule type" value="Genomic_DNA"/>
</dbReference>
<name>A0A543CIT8_9ACTN</name>
<evidence type="ECO:0000313" key="2">
    <source>
        <dbReference type="Proteomes" id="UP000316096"/>
    </source>
</evidence>
<dbReference type="SUPFAM" id="SSF51197">
    <property type="entry name" value="Clavaminate synthase-like"/>
    <property type="match status" value="1"/>
</dbReference>
<organism evidence="1 2">
    <name type="scientific">Actinoallomurus bryophytorum</name>
    <dbReference type="NCBI Taxonomy" id="1490222"/>
    <lineage>
        <taxon>Bacteria</taxon>
        <taxon>Bacillati</taxon>
        <taxon>Actinomycetota</taxon>
        <taxon>Actinomycetes</taxon>
        <taxon>Streptosporangiales</taxon>
        <taxon>Thermomonosporaceae</taxon>
        <taxon>Actinoallomurus</taxon>
    </lineage>
</organism>
<protein>
    <recommendedName>
        <fullName evidence="3">2-oxoglutarate-Fe(II)-dependent oxygenase superfamily protein</fullName>
    </recommendedName>
</protein>
<dbReference type="Proteomes" id="UP000316096">
    <property type="component" value="Unassembled WGS sequence"/>
</dbReference>